<dbReference type="Gene3D" id="3.90.25.10">
    <property type="entry name" value="UDP-galactose 4-epimerase, domain 1"/>
    <property type="match status" value="1"/>
</dbReference>
<dbReference type="AlphaFoldDB" id="A0A2S0WK65"/>
<dbReference type="EMBL" id="CP026952">
    <property type="protein sequence ID" value="AWB91721.1"/>
    <property type="molecule type" value="Genomic_DNA"/>
</dbReference>
<protein>
    <submittedName>
        <fullName evidence="1">Epimerase</fullName>
    </submittedName>
</protein>
<dbReference type="OrthoDB" id="7770745at2"/>
<dbReference type="Gene3D" id="3.40.50.720">
    <property type="entry name" value="NAD(P)-binding Rossmann-like Domain"/>
    <property type="match status" value="1"/>
</dbReference>
<dbReference type="InterPro" id="IPR001509">
    <property type="entry name" value="Epimerase_deHydtase"/>
</dbReference>
<dbReference type="InterPro" id="IPR036291">
    <property type="entry name" value="NAD(P)-bd_dom_sf"/>
</dbReference>
<evidence type="ECO:0000313" key="1">
    <source>
        <dbReference type="EMBL" id="AWB91721.1"/>
    </source>
</evidence>
<dbReference type="PANTHER" id="PTHR43245:SF13">
    <property type="entry name" value="UDP-D-APIOSE_UDP-D-XYLOSE SYNTHASE 2"/>
    <property type="match status" value="1"/>
</dbReference>
<dbReference type="RefSeq" id="WP_108577367.1">
    <property type="nucleotide sequence ID" value="NZ_CP026952.1"/>
</dbReference>
<dbReference type="KEGG" id="aez:C3E78_05585"/>
<dbReference type="PANTHER" id="PTHR43245">
    <property type="entry name" value="BIFUNCTIONAL POLYMYXIN RESISTANCE PROTEIN ARNA"/>
    <property type="match status" value="1"/>
</dbReference>
<dbReference type="InterPro" id="IPR050177">
    <property type="entry name" value="Lipid_A_modif_metabolic_enz"/>
</dbReference>
<dbReference type="Pfam" id="PF01370">
    <property type="entry name" value="Epimerase"/>
    <property type="match status" value="1"/>
</dbReference>
<sequence>MASPRADSPADWIVGAHGMLGSAVTRAAEIAGHTVHLSHVPWGDPARAVEVLAADAQRILTLHDDVTLLWCAGAGVVATTPEMLAVEVETFRSFMTELDEAHLRHRESRVRVFLASSAGGVYAGSAAPPFTESTAPIALAPYGEAKLANEEAVRRLADHGVSVLIGRLSNLYGPGQDLSKPQGVISQLCRAQWQRSPMTMYVSLDTTRDYLFVGDAAQMVLAGSHLLSAEPDGTVVVKILASQAPASLALIIGELRRVSRRRAPIVVGTSPNARFQAKDLRFRSEVWPSLDHLASTPLPAGIHATLQNVSEGLRR</sequence>
<accession>A0A5F2ESK3</accession>
<keyword evidence="2" id="KW-1185">Reference proteome</keyword>
<evidence type="ECO:0000313" key="2">
    <source>
        <dbReference type="Proteomes" id="UP000244384"/>
    </source>
</evidence>
<reference evidence="2" key="1">
    <citation type="submission" date="2018-01" db="EMBL/GenBank/DDBJ databases">
        <authorList>
            <person name="Li J."/>
        </authorList>
    </citation>
    <scope>NUCLEOTIDE SEQUENCE [LARGE SCALE GENOMIC DNA]</scope>
    <source>
        <strain evidence="2">592</strain>
    </source>
</reference>
<name>A0A2S0WK65_9ACTN</name>
<dbReference type="Proteomes" id="UP000244384">
    <property type="component" value="Chromosome"/>
</dbReference>
<dbReference type="SUPFAM" id="SSF51735">
    <property type="entry name" value="NAD(P)-binding Rossmann-fold domains"/>
    <property type="match status" value="1"/>
</dbReference>
<organism evidence="1 2">
    <name type="scientific">Aeromicrobium chenweiae</name>
    <dbReference type="NCBI Taxonomy" id="2079793"/>
    <lineage>
        <taxon>Bacteria</taxon>
        <taxon>Bacillati</taxon>
        <taxon>Actinomycetota</taxon>
        <taxon>Actinomycetes</taxon>
        <taxon>Propionibacteriales</taxon>
        <taxon>Nocardioidaceae</taxon>
        <taxon>Aeromicrobium</taxon>
    </lineage>
</organism>
<accession>A0A2S0WK65</accession>
<gene>
    <name evidence="1" type="ORF">C3E78_05585</name>
</gene>
<proteinExistence type="predicted"/>